<gene>
    <name evidence="8" type="ORF">DICPUDRAFT_91440</name>
</gene>
<evidence type="ECO:0000256" key="6">
    <source>
        <dbReference type="ARBA" id="ARBA00023136"/>
    </source>
</evidence>
<dbReference type="FunCoup" id="F0ZCH7">
    <property type="interactions" value="3"/>
</dbReference>
<dbReference type="GO" id="GO:0098553">
    <property type="term" value="C:lumenal side of endoplasmic reticulum membrane"/>
    <property type="evidence" value="ECO:0000318"/>
    <property type="project" value="GO_Central"/>
</dbReference>
<feature type="transmembrane region" description="Helical" evidence="7">
    <location>
        <begin position="76"/>
        <end position="101"/>
    </location>
</feature>
<dbReference type="PANTHER" id="PTHR12174">
    <property type="entry name" value="SIGNAL PEPTIDE PEPTIDASE"/>
    <property type="match status" value="1"/>
</dbReference>
<dbReference type="GO" id="GO:0033619">
    <property type="term" value="P:membrane protein proteolysis"/>
    <property type="evidence" value="ECO:0000318"/>
    <property type="project" value="GO_Central"/>
</dbReference>
<dbReference type="GO" id="GO:0030660">
    <property type="term" value="C:Golgi-associated vesicle membrane"/>
    <property type="evidence" value="ECO:0000318"/>
    <property type="project" value="GO_Central"/>
</dbReference>
<evidence type="ECO:0000313" key="9">
    <source>
        <dbReference type="Proteomes" id="UP000001064"/>
    </source>
</evidence>
<organism evidence="8 9">
    <name type="scientific">Dictyostelium purpureum</name>
    <name type="common">Slime mold</name>
    <dbReference type="NCBI Taxonomy" id="5786"/>
    <lineage>
        <taxon>Eukaryota</taxon>
        <taxon>Amoebozoa</taxon>
        <taxon>Evosea</taxon>
        <taxon>Eumycetozoa</taxon>
        <taxon>Dictyostelia</taxon>
        <taxon>Dictyosteliales</taxon>
        <taxon>Dictyosteliaceae</taxon>
        <taxon>Dictyostelium</taxon>
    </lineage>
</organism>
<evidence type="ECO:0000256" key="5">
    <source>
        <dbReference type="ARBA" id="ARBA00022989"/>
    </source>
</evidence>
<dbReference type="GO" id="GO:0006465">
    <property type="term" value="P:signal peptide processing"/>
    <property type="evidence" value="ECO:0000318"/>
    <property type="project" value="GO_Central"/>
</dbReference>
<comment type="subcellular location">
    <subcellularLocation>
        <location evidence="1">Endomembrane system</location>
        <topology evidence="1">Multi-pass membrane protein</topology>
    </subcellularLocation>
</comment>
<dbReference type="STRING" id="5786.F0ZCH7"/>
<dbReference type="InParanoid" id="F0ZCH7"/>
<evidence type="ECO:0000256" key="4">
    <source>
        <dbReference type="ARBA" id="ARBA00022801"/>
    </source>
</evidence>
<dbReference type="Pfam" id="PF04258">
    <property type="entry name" value="Peptidase_A22B"/>
    <property type="match status" value="1"/>
</dbReference>
<dbReference type="GO" id="GO:0098554">
    <property type="term" value="C:cytoplasmic side of endoplasmic reticulum membrane"/>
    <property type="evidence" value="ECO:0000318"/>
    <property type="project" value="GO_Central"/>
</dbReference>
<protein>
    <submittedName>
        <fullName evidence="8">Uncharacterized protein</fullName>
    </submittedName>
</protein>
<keyword evidence="4" id="KW-0378">Hydrolase</keyword>
<reference evidence="9" key="1">
    <citation type="journal article" date="2011" name="Genome Biol.">
        <title>Comparative genomics of the social amoebae Dictyostelium discoideum and Dictyostelium purpureum.</title>
        <authorList>
            <consortium name="US DOE Joint Genome Institute (JGI-PGF)"/>
            <person name="Sucgang R."/>
            <person name="Kuo A."/>
            <person name="Tian X."/>
            <person name="Salerno W."/>
            <person name="Parikh A."/>
            <person name="Feasley C.L."/>
            <person name="Dalin E."/>
            <person name="Tu H."/>
            <person name="Huang E."/>
            <person name="Barry K."/>
            <person name="Lindquist E."/>
            <person name="Shapiro H."/>
            <person name="Bruce D."/>
            <person name="Schmutz J."/>
            <person name="Salamov A."/>
            <person name="Fey P."/>
            <person name="Gaudet P."/>
            <person name="Anjard C."/>
            <person name="Babu M.M."/>
            <person name="Basu S."/>
            <person name="Bushmanova Y."/>
            <person name="van der Wel H."/>
            <person name="Katoh-Kurasawa M."/>
            <person name="Dinh C."/>
            <person name="Coutinho P.M."/>
            <person name="Saito T."/>
            <person name="Elias M."/>
            <person name="Schaap P."/>
            <person name="Kay R.R."/>
            <person name="Henrissat B."/>
            <person name="Eichinger L."/>
            <person name="Rivero F."/>
            <person name="Putnam N.H."/>
            <person name="West C.M."/>
            <person name="Loomis W.F."/>
            <person name="Chisholm R.L."/>
            <person name="Shaulsky G."/>
            <person name="Strassmann J.E."/>
            <person name="Queller D.C."/>
            <person name="Kuspa A."/>
            <person name="Grigoriev I.V."/>
        </authorList>
    </citation>
    <scope>NUCLEOTIDE SEQUENCE [LARGE SCALE GENOMIC DNA]</scope>
    <source>
        <strain evidence="9">QSDP1</strain>
    </source>
</reference>
<comment type="similarity">
    <text evidence="2">Belongs to the peptidase A22B family.</text>
</comment>
<dbReference type="GeneID" id="10502245"/>
<dbReference type="InterPro" id="IPR006639">
    <property type="entry name" value="Preselin/SPP"/>
</dbReference>
<dbReference type="AlphaFoldDB" id="F0ZCH7"/>
<dbReference type="eggNOG" id="KOG2443">
    <property type="taxonomic scope" value="Eukaryota"/>
</dbReference>
<accession>F0ZCH7</accession>
<keyword evidence="3 7" id="KW-0812">Transmembrane</keyword>
<keyword evidence="6 7" id="KW-0472">Membrane</keyword>
<evidence type="ECO:0000313" key="8">
    <source>
        <dbReference type="EMBL" id="EGC38348.1"/>
    </source>
</evidence>
<keyword evidence="5 7" id="KW-1133">Transmembrane helix</keyword>
<dbReference type="VEuPathDB" id="AmoebaDB:DICPUDRAFT_91440"/>
<feature type="transmembrane region" description="Helical" evidence="7">
    <location>
        <begin position="326"/>
        <end position="343"/>
    </location>
</feature>
<dbReference type="EMBL" id="GL870978">
    <property type="protein sequence ID" value="EGC38348.1"/>
    <property type="molecule type" value="Genomic_DNA"/>
</dbReference>
<evidence type="ECO:0000256" key="2">
    <source>
        <dbReference type="ARBA" id="ARBA00006859"/>
    </source>
</evidence>
<feature type="transmembrane region" description="Helical" evidence="7">
    <location>
        <begin position="49"/>
        <end position="70"/>
    </location>
</feature>
<dbReference type="PANTHER" id="PTHR12174:SF22">
    <property type="entry name" value="SIGNAL PEPTIDE PEPTIDASE-LIKE 3"/>
    <property type="match status" value="1"/>
</dbReference>
<dbReference type="SMART" id="SM00730">
    <property type="entry name" value="PSN"/>
    <property type="match status" value="1"/>
</dbReference>
<sequence length="389" mass="44709">MNKWIMLIDPASIAILLCPILVICYGSYRSYKFNLEHHLMIIDNNDVPSSYLLIFPLLGSISLILFFYYLDNMYSFLIFIVFITSIFSVTFVLYPIVQYFLPKFKIHDTSKRVKILDEDVTITLSVLVAFCLSAALTLFWYYSNHYMFVNILSVCSGITALSFMRLNNLKGLTFLLWIFLIYDVFWVFYSSFFFGESVMEKVAIRVLDKFYLPMLITFPKFFGNGFSSLGNGDFVLPGIFMCQLYFLDKYYNFDTSGNSSEYQSLPQTIRSSANGNSLNNNNNNFNNKIKVWFKNLGYFKISIIGYASGLIISLFVVLITESGQPALLYLVPTVTLPVLITAIKRGQLSIIFKSIPKPKQENDINDHNHGFNKINNNSVDNNNINVNYD</sequence>
<dbReference type="RefSeq" id="XP_003285105.1">
    <property type="nucleotide sequence ID" value="XM_003285057.1"/>
</dbReference>
<evidence type="ECO:0000256" key="3">
    <source>
        <dbReference type="ARBA" id="ARBA00022692"/>
    </source>
</evidence>
<feature type="transmembrane region" description="Helical" evidence="7">
    <location>
        <begin position="298"/>
        <end position="320"/>
    </location>
</feature>
<dbReference type="OMA" id="VDYQWAY"/>
<feature type="transmembrane region" description="Helical" evidence="7">
    <location>
        <begin position="122"/>
        <end position="141"/>
    </location>
</feature>
<keyword evidence="9" id="KW-1185">Reference proteome</keyword>
<dbReference type="InterPro" id="IPR007369">
    <property type="entry name" value="Peptidase_A22B_SPP"/>
</dbReference>
<dbReference type="MEROPS" id="A22.A13"/>
<dbReference type="KEGG" id="dpp:DICPUDRAFT_91440"/>
<evidence type="ECO:0000256" key="1">
    <source>
        <dbReference type="ARBA" id="ARBA00004127"/>
    </source>
</evidence>
<proteinExistence type="inferred from homology"/>
<dbReference type="GO" id="GO:0042500">
    <property type="term" value="F:aspartic endopeptidase activity, intramembrane cleaving"/>
    <property type="evidence" value="ECO:0000318"/>
    <property type="project" value="GO_Central"/>
</dbReference>
<dbReference type="OrthoDB" id="19565at2759"/>
<name>F0ZCH7_DICPU</name>
<dbReference type="Proteomes" id="UP000001064">
    <property type="component" value="Unassembled WGS sequence"/>
</dbReference>
<feature type="transmembrane region" description="Helical" evidence="7">
    <location>
        <begin position="171"/>
        <end position="189"/>
    </location>
</feature>
<feature type="transmembrane region" description="Helical" evidence="7">
    <location>
        <begin position="6"/>
        <end position="28"/>
    </location>
</feature>
<evidence type="ECO:0000256" key="7">
    <source>
        <dbReference type="SAM" id="Phobius"/>
    </source>
</evidence>